<accession>A0A285CQT3</accession>
<name>A0A285CQT3_9BACI</name>
<gene>
    <name evidence="1" type="ORF">SAMN05877753_103228</name>
</gene>
<dbReference type="PROSITE" id="PS51257">
    <property type="entry name" value="PROKAR_LIPOPROTEIN"/>
    <property type="match status" value="1"/>
</dbReference>
<sequence>MKKSTIIFIILFLLASGCDNSDAIISEEQAKTVVIEHYTGNIGEVKIIWVS</sequence>
<dbReference type="AlphaFoldDB" id="A0A285CQT3"/>
<reference evidence="1 2" key="1">
    <citation type="submission" date="2017-08" db="EMBL/GenBank/DDBJ databases">
        <authorList>
            <person name="de Groot N.N."/>
        </authorList>
    </citation>
    <scope>NUCLEOTIDE SEQUENCE [LARGE SCALE GENOMIC DNA]</scope>
    <source>
        <strain evidence="1 2">JC228</strain>
    </source>
</reference>
<dbReference type="Proteomes" id="UP000219546">
    <property type="component" value="Unassembled WGS sequence"/>
</dbReference>
<dbReference type="EMBL" id="OAOP01000003">
    <property type="protein sequence ID" value="SNX69785.1"/>
    <property type="molecule type" value="Genomic_DNA"/>
</dbReference>
<organism evidence="1 2">
    <name type="scientific">Bacillus oleivorans</name>
    <dbReference type="NCBI Taxonomy" id="1448271"/>
    <lineage>
        <taxon>Bacteria</taxon>
        <taxon>Bacillati</taxon>
        <taxon>Bacillota</taxon>
        <taxon>Bacilli</taxon>
        <taxon>Bacillales</taxon>
        <taxon>Bacillaceae</taxon>
        <taxon>Bacillus</taxon>
    </lineage>
</organism>
<evidence type="ECO:0000313" key="2">
    <source>
        <dbReference type="Proteomes" id="UP000219546"/>
    </source>
</evidence>
<keyword evidence="2" id="KW-1185">Reference proteome</keyword>
<evidence type="ECO:0000313" key="1">
    <source>
        <dbReference type="EMBL" id="SNX69785.1"/>
    </source>
</evidence>
<protein>
    <submittedName>
        <fullName evidence="1">Uncharacterized protein</fullName>
    </submittedName>
</protein>
<proteinExistence type="predicted"/>
<dbReference type="RefSeq" id="WP_179714216.1">
    <property type="nucleotide sequence ID" value="NZ_JBEPMQ010000002.1"/>
</dbReference>